<evidence type="ECO:0000256" key="1">
    <source>
        <dbReference type="ARBA" id="ARBA00004141"/>
    </source>
</evidence>
<reference evidence="9 12" key="4">
    <citation type="submission" date="2019-02" db="EMBL/GenBank/DDBJ databases">
        <authorList>
            <consortium name="Pathogen Informatics"/>
        </authorList>
    </citation>
    <scope>NUCLEOTIDE SEQUENCE [LARGE SCALE GENOMIC DNA]</scope>
    <source>
        <strain evidence="9 12">3012STDY7078520</strain>
    </source>
</reference>
<organism evidence="7 11">
    <name type="scientific">Brevibacterium casei</name>
    <dbReference type="NCBI Taxonomy" id="33889"/>
    <lineage>
        <taxon>Bacteria</taxon>
        <taxon>Bacillati</taxon>
        <taxon>Actinomycetota</taxon>
        <taxon>Actinomycetes</taxon>
        <taxon>Micrococcales</taxon>
        <taxon>Brevibacteriaceae</taxon>
        <taxon>Brevibacterium</taxon>
    </lineage>
</organism>
<protein>
    <submittedName>
        <fullName evidence="8">DoxX family protein</fullName>
    </submittedName>
</protein>
<evidence type="ECO:0000256" key="3">
    <source>
        <dbReference type="ARBA" id="ARBA00022989"/>
    </source>
</evidence>
<reference evidence="8 13" key="5">
    <citation type="submission" date="2020-12" db="EMBL/GenBank/DDBJ databases">
        <title>FDA dAtabase for Regulatory Grade micrObial Sequences (FDA-ARGOS): Supporting development and validation of Infectious Disease Dx tests.</title>
        <authorList>
            <person name="Sproer C."/>
            <person name="Gronow S."/>
            <person name="Severitt S."/>
            <person name="Schroder I."/>
            <person name="Tallon L."/>
            <person name="Sadzewicz L."/>
            <person name="Zhao X."/>
            <person name="Boylan J."/>
            <person name="Ott S."/>
            <person name="Bowen H."/>
            <person name="Vavikolanu K."/>
            <person name="Mehta A."/>
            <person name="Aluvathingal J."/>
            <person name="Nadendla S."/>
            <person name="Lowell S."/>
            <person name="Myers T."/>
            <person name="Yan Y."/>
            <person name="Sichtig H."/>
        </authorList>
    </citation>
    <scope>NUCLEOTIDE SEQUENCE [LARGE SCALE GENOMIC DNA]</scope>
    <source>
        <strain evidence="8 13">FDAARGOS_902</strain>
    </source>
</reference>
<keyword evidence="3 5" id="KW-1133">Transmembrane helix</keyword>
<dbReference type="AlphaFoldDB" id="A0A161S490"/>
<evidence type="ECO:0000256" key="2">
    <source>
        <dbReference type="ARBA" id="ARBA00022692"/>
    </source>
</evidence>
<feature type="transmembrane region" description="Helical" evidence="5">
    <location>
        <begin position="48"/>
        <end position="67"/>
    </location>
</feature>
<evidence type="ECO:0000313" key="9">
    <source>
        <dbReference type="EMBL" id="VEW14753.1"/>
    </source>
</evidence>
<evidence type="ECO:0000313" key="13">
    <source>
        <dbReference type="Proteomes" id="UP000594979"/>
    </source>
</evidence>
<feature type="transmembrane region" description="Helical" evidence="5">
    <location>
        <begin position="6"/>
        <end position="27"/>
    </location>
</feature>
<reference evidence="7 11" key="3">
    <citation type="submission" date="2017-04" db="EMBL/GenBank/DDBJ databases">
        <title>Kefir bacterial isolates.</title>
        <authorList>
            <person name="Kim Y."/>
            <person name="Blasche S."/>
            <person name="Patil K.R."/>
        </authorList>
    </citation>
    <scope>NUCLEOTIDE SEQUENCE [LARGE SCALE GENOMIC DNA]</scope>
    <source>
        <strain evidence="7 11">OG2</strain>
    </source>
</reference>
<dbReference type="STRING" id="33889.AVW13_14055"/>
<reference evidence="6" key="2">
    <citation type="submission" date="2016-01" db="EMBL/GenBank/DDBJ databases">
        <authorList>
            <person name="Hong K.W."/>
        </authorList>
    </citation>
    <scope>NUCLEOTIDE SEQUENCE</scope>
    <source>
        <strain evidence="6">M40</strain>
    </source>
</reference>
<evidence type="ECO:0000313" key="11">
    <source>
        <dbReference type="Proteomes" id="UP000216867"/>
    </source>
</evidence>
<keyword evidence="2 5" id="KW-0812">Transmembrane</keyword>
<feature type="transmembrane region" description="Helical" evidence="5">
    <location>
        <begin position="73"/>
        <end position="92"/>
    </location>
</feature>
<evidence type="ECO:0000313" key="12">
    <source>
        <dbReference type="Proteomes" id="UP000386281"/>
    </source>
</evidence>
<sequence length="121" mass="12902">MLVLSIITWALSGLLAALFLMAGLAKVRSPHNSTKPMPTLLDYTPGQVRWIGIVEVLGAIGIILPALLGILPWLTVVSALGLALIQFLAIFAHRKHNEAFTMNIIVMVVALAVAVLRIAGV</sequence>
<evidence type="ECO:0000313" key="7">
    <source>
        <dbReference type="EMBL" id="PAK97105.1"/>
    </source>
</evidence>
<dbReference type="RefSeq" id="WP_009377301.1">
    <property type="nucleotide sequence ID" value="NZ_CAACXN010000015.1"/>
</dbReference>
<dbReference type="Proteomes" id="UP000594979">
    <property type="component" value="Chromosome"/>
</dbReference>
<reference evidence="10" key="1">
    <citation type="submission" date="2016-01" db="EMBL/GenBank/DDBJ databases">
        <title>Draft genome of Chromobacterium sp. F49.</title>
        <authorList>
            <person name="Hong K.W."/>
        </authorList>
    </citation>
    <scope>NUCLEOTIDE SEQUENCE [LARGE SCALE GENOMIC DNA]</scope>
    <source>
        <strain evidence="10">M40</strain>
    </source>
</reference>
<dbReference type="Proteomes" id="UP000076612">
    <property type="component" value="Unassembled WGS sequence"/>
</dbReference>
<evidence type="ECO:0000313" key="8">
    <source>
        <dbReference type="EMBL" id="QPS34845.1"/>
    </source>
</evidence>
<evidence type="ECO:0000313" key="6">
    <source>
        <dbReference type="EMBL" id="KZE17209.1"/>
    </source>
</evidence>
<dbReference type="Proteomes" id="UP000386281">
    <property type="component" value="Unassembled WGS sequence"/>
</dbReference>
<dbReference type="Proteomes" id="UP000216867">
    <property type="component" value="Unassembled WGS sequence"/>
</dbReference>
<dbReference type="InterPro" id="IPR032808">
    <property type="entry name" value="DoxX"/>
</dbReference>
<proteinExistence type="predicted"/>
<dbReference type="EMBL" id="NCWY01000001">
    <property type="protein sequence ID" value="PAK97105.1"/>
    <property type="molecule type" value="Genomic_DNA"/>
</dbReference>
<dbReference type="GO" id="GO:0016020">
    <property type="term" value="C:membrane"/>
    <property type="evidence" value="ECO:0007669"/>
    <property type="project" value="UniProtKB-SubCell"/>
</dbReference>
<feature type="transmembrane region" description="Helical" evidence="5">
    <location>
        <begin position="99"/>
        <end position="119"/>
    </location>
</feature>
<keyword evidence="4 5" id="KW-0472">Membrane</keyword>
<gene>
    <name evidence="6" type="ORF">AVW13_14055</name>
    <name evidence="7" type="ORF">B8X04_00565</name>
    <name evidence="8" type="ORF">I6G59_05920</name>
    <name evidence="9" type="ORF">NCTC12391_02902</name>
</gene>
<dbReference type="EMBL" id="CP065682">
    <property type="protein sequence ID" value="QPS34845.1"/>
    <property type="molecule type" value="Genomic_DNA"/>
</dbReference>
<accession>A0A161S490</accession>
<evidence type="ECO:0000256" key="4">
    <source>
        <dbReference type="ARBA" id="ARBA00023136"/>
    </source>
</evidence>
<dbReference type="Pfam" id="PF13564">
    <property type="entry name" value="DoxX_2"/>
    <property type="match status" value="1"/>
</dbReference>
<evidence type="ECO:0000313" key="10">
    <source>
        <dbReference type="Proteomes" id="UP000076612"/>
    </source>
</evidence>
<dbReference type="KEGG" id="bcau:I6G59_05920"/>
<dbReference type="EMBL" id="CAACXN010000015">
    <property type="protein sequence ID" value="VEW14753.1"/>
    <property type="molecule type" value="Genomic_DNA"/>
</dbReference>
<name>A0A161S490_9MICO</name>
<comment type="subcellular location">
    <subcellularLocation>
        <location evidence="1">Membrane</location>
        <topology evidence="1">Multi-pass membrane protein</topology>
    </subcellularLocation>
</comment>
<evidence type="ECO:0000256" key="5">
    <source>
        <dbReference type="SAM" id="Phobius"/>
    </source>
</evidence>
<dbReference type="GeneID" id="99774929"/>
<dbReference type="EMBL" id="LQQR01000027">
    <property type="protein sequence ID" value="KZE17209.1"/>
    <property type="molecule type" value="Genomic_DNA"/>
</dbReference>